<dbReference type="SUPFAM" id="SSF49899">
    <property type="entry name" value="Concanavalin A-like lectins/glucanases"/>
    <property type="match status" value="1"/>
</dbReference>
<dbReference type="InterPro" id="IPR029071">
    <property type="entry name" value="Ubiquitin-like_domsf"/>
</dbReference>
<dbReference type="EMBL" id="MPUH01000128">
    <property type="protein sequence ID" value="OMJ89311.1"/>
    <property type="molecule type" value="Genomic_DNA"/>
</dbReference>
<dbReference type="InterPro" id="IPR050672">
    <property type="entry name" value="FBXO45-Fsn/SPSB_families"/>
</dbReference>
<reference evidence="2 3" key="1">
    <citation type="submission" date="2016-11" db="EMBL/GenBank/DDBJ databases">
        <title>The macronuclear genome of Stentor coeruleus: a giant cell with tiny introns.</title>
        <authorList>
            <person name="Slabodnick M."/>
            <person name="Ruby J.G."/>
            <person name="Reiff S.B."/>
            <person name="Swart E.C."/>
            <person name="Gosai S."/>
            <person name="Prabakaran S."/>
            <person name="Witkowska E."/>
            <person name="Larue G.E."/>
            <person name="Fisher S."/>
            <person name="Freeman R.M."/>
            <person name="Gunawardena J."/>
            <person name="Chu W."/>
            <person name="Stover N.A."/>
            <person name="Gregory B.D."/>
            <person name="Nowacki M."/>
            <person name="Derisi J."/>
            <person name="Roy S.W."/>
            <person name="Marshall W.F."/>
            <person name="Sood P."/>
        </authorList>
    </citation>
    <scope>NUCLEOTIDE SEQUENCE [LARGE SCALE GENOMIC DNA]</scope>
    <source>
        <strain evidence="2">WM001</strain>
    </source>
</reference>
<keyword evidence="3" id="KW-1185">Reference proteome</keyword>
<name>A0A1R2CK02_9CILI</name>
<sequence>MISDEKWVYTSWGYGKVIEQHKSQAIVQLTWGGVGYLTPSSLHSSIRITIKLFTFDRKTLSFDWNILQDFSHLFTLIHKQQSLPPTVQVQVFLTRGKIIQISSYDSPLSLKIKNDTKLVAITKQCFTWDTSKKSSNIEILDDLITIRKKEESEISYDSIFGNVELSTGNHEWEIKMDFMMQFDEEEEVFIGVATKNFSLEGNPFDGEYWGFMCVGCRKIGNRVHEEYGEKITTGDVVKVKLEYKNTKGTLSFARNGFEFGNAFIDVPPKVFPVVTLNYPKIQVSLGKIMGVWAAIGSNNKLFL</sequence>
<dbReference type="PANTHER" id="PTHR12245:SF5">
    <property type="entry name" value="SPRY DOMAIN-CONTAINING SOCS BOX PROTEIN 3"/>
    <property type="match status" value="1"/>
</dbReference>
<dbReference type="PROSITE" id="PS50188">
    <property type="entry name" value="B302_SPRY"/>
    <property type="match status" value="1"/>
</dbReference>
<dbReference type="InterPro" id="IPR003877">
    <property type="entry name" value="SPRY_dom"/>
</dbReference>
<dbReference type="Pfam" id="PF00622">
    <property type="entry name" value="SPRY"/>
    <property type="match status" value="1"/>
</dbReference>
<dbReference type="Gene3D" id="2.60.120.920">
    <property type="match status" value="1"/>
</dbReference>
<organism evidence="2 3">
    <name type="scientific">Stentor coeruleus</name>
    <dbReference type="NCBI Taxonomy" id="5963"/>
    <lineage>
        <taxon>Eukaryota</taxon>
        <taxon>Sar</taxon>
        <taxon>Alveolata</taxon>
        <taxon>Ciliophora</taxon>
        <taxon>Postciliodesmatophora</taxon>
        <taxon>Heterotrichea</taxon>
        <taxon>Heterotrichida</taxon>
        <taxon>Stentoridae</taxon>
        <taxon>Stentor</taxon>
    </lineage>
</organism>
<dbReference type="Proteomes" id="UP000187209">
    <property type="component" value="Unassembled WGS sequence"/>
</dbReference>
<dbReference type="CDD" id="cd11709">
    <property type="entry name" value="SPRY"/>
    <property type="match status" value="1"/>
</dbReference>
<gene>
    <name evidence="2" type="ORF">SteCoe_8514</name>
</gene>
<dbReference type="AlphaFoldDB" id="A0A1R2CK02"/>
<evidence type="ECO:0000313" key="3">
    <source>
        <dbReference type="Proteomes" id="UP000187209"/>
    </source>
</evidence>
<dbReference type="InterPro" id="IPR013320">
    <property type="entry name" value="ConA-like_dom_sf"/>
</dbReference>
<dbReference type="InterPro" id="IPR001870">
    <property type="entry name" value="B30.2/SPRY"/>
</dbReference>
<accession>A0A1R2CK02</accession>
<feature type="domain" description="B30.2/SPRY" evidence="1">
    <location>
        <begin position="106"/>
        <end position="290"/>
    </location>
</feature>
<proteinExistence type="predicted"/>
<dbReference type="OrthoDB" id="25503at2759"/>
<protein>
    <recommendedName>
        <fullName evidence="1">B30.2/SPRY domain-containing protein</fullName>
    </recommendedName>
</protein>
<dbReference type="InterPro" id="IPR043136">
    <property type="entry name" value="B30.2/SPRY_sf"/>
</dbReference>
<comment type="caution">
    <text evidence="2">The sequence shown here is derived from an EMBL/GenBank/DDBJ whole genome shotgun (WGS) entry which is preliminary data.</text>
</comment>
<dbReference type="SMR" id="A0A1R2CK02"/>
<evidence type="ECO:0000313" key="2">
    <source>
        <dbReference type="EMBL" id="OMJ89311.1"/>
    </source>
</evidence>
<evidence type="ECO:0000259" key="1">
    <source>
        <dbReference type="PROSITE" id="PS50188"/>
    </source>
</evidence>
<dbReference type="PANTHER" id="PTHR12245">
    <property type="entry name" value="SPRY DOMAIN CONTAINING SOCS BOX PROTEIN"/>
    <property type="match status" value="1"/>
</dbReference>
<dbReference type="SMART" id="SM00449">
    <property type="entry name" value="SPRY"/>
    <property type="match status" value="1"/>
</dbReference>
<dbReference type="SUPFAM" id="SSF54236">
    <property type="entry name" value="Ubiquitin-like"/>
    <property type="match status" value="1"/>
</dbReference>